<reference evidence="1" key="1">
    <citation type="submission" date="2015-07" db="EMBL/GenBank/DDBJ databases">
        <title>MeaNS - Measles Nucleotide Surveillance Program.</title>
        <authorList>
            <person name="Tran T."/>
            <person name="Druce J."/>
        </authorList>
    </citation>
    <scope>NUCLEOTIDE SEQUENCE</scope>
    <source>
        <strain evidence="1">UCB-OBI-ISO-001</strain>
        <tissue evidence="1">Gonad</tissue>
    </source>
</reference>
<accession>A0A0L8H1H7</accession>
<dbReference type="EMBL" id="KQ419574">
    <property type="protein sequence ID" value="KOF83103.1"/>
    <property type="molecule type" value="Genomic_DNA"/>
</dbReference>
<protein>
    <submittedName>
        <fullName evidence="1">Uncharacterized protein</fullName>
    </submittedName>
</protein>
<proteinExistence type="predicted"/>
<evidence type="ECO:0000313" key="1">
    <source>
        <dbReference type="EMBL" id="KOF83103.1"/>
    </source>
</evidence>
<gene>
    <name evidence="1" type="ORF">OCBIM_22024343mg</name>
</gene>
<organism evidence="1">
    <name type="scientific">Octopus bimaculoides</name>
    <name type="common">California two-spotted octopus</name>
    <dbReference type="NCBI Taxonomy" id="37653"/>
    <lineage>
        <taxon>Eukaryota</taxon>
        <taxon>Metazoa</taxon>
        <taxon>Spiralia</taxon>
        <taxon>Lophotrochozoa</taxon>
        <taxon>Mollusca</taxon>
        <taxon>Cephalopoda</taxon>
        <taxon>Coleoidea</taxon>
        <taxon>Octopodiformes</taxon>
        <taxon>Octopoda</taxon>
        <taxon>Incirrata</taxon>
        <taxon>Octopodidae</taxon>
        <taxon>Octopus</taxon>
    </lineage>
</organism>
<dbReference type="AlphaFoldDB" id="A0A0L8H1H7"/>
<name>A0A0L8H1H7_OCTBM</name>
<sequence length="59" mass="7093">MKGLKIILIKTLTLWCLFYCLCFTTVKSESTIFLFQLLHKQEIVDLFSYQIHTSMIFYH</sequence>